<reference evidence="1" key="1">
    <citation type="submission" date="2023-03" db="EMBL/GenBank/DDBJ databases">
        <authorList>
            <person name="Julca I."/>
        </authorList>
    </citation>
    <scope>NUCLEOTIDE SEQUENCE</scope>
</reference>
<dbReference type="EMBL" id="OX459118">
    <property type="protein sequence ID" value="CAI9089644.1"/>
    <property type="molecule type" value="Genomic_DNA"/>
</dbReference>
<organism evidence="1 2">
    <name type="scientific">Oldenlandia corymbosa var. corymbosa</name>
    <dbReference type="NCBI Taxonomy" id="529605"/>
    <lineage>
        <taxon>Eukaryota</taxon>
        <taxon>Viridiplantae</taxon>
        <taxon>Streptophyta</taxon>
        <taxon>Embryophyta</taxon>
        <taxon>Tracheophyta</taxon>
        <taxon>Spermatophyta</taxon>
        <taxon>Magnoliopsida</taxon>
        <taxon>eudicotyledons</taxon>
        <taxon>Gunneridae</taxon>
        <taxon>Pentapetalae</taxon>
        <taxon>asterids</taxon>
        <taxon>lamiids</taxon>
        <taxon>Gentianales</taxon>
        <taxon>Rubiaceae</taxon>
        <taxon>Rubioideae</taxon>
        <taxon>Spermacoceae</taxon>
        <taxon>Hedyotis-Oldenlandia complex</taxon>
        <taxon>Oldenlandia</taxon>
    </lineage>
</organism>
<keyword evidence="2" id="KW-1185">Reference proteome</keyword>
<sequence length="446" mass="50873">MHPKKVTFFNGTPELEYDDEKFEELIALHKMNLEDYQHCWITSLWNIGGYQMCILKWQLGFKFEEDPLIVPIWVSLHELPLEWTHRKVLFSIASAVGKPLQVDTPTLNLTRPSVARFCGEVDLTTELRKSIRIGKKGKKYEQLYTYEYVPSYCSAYCKIGHKEFDCRKGKGVALNVLKADAKKAEHADLEMKTAGNKNGIRLQQKKVTWGSRKTGKSTDLQVEIIQENPLTVKGVESKVAESRPAETLARNGGSISGLFVKDKCVVPVDIVDSSPSDPGHYHLEDTVHVVPETRDIETMDDHSKLCDLNKSAPVSQANKFAILQDIDDYGDAVKTFENEDDNDDVENVFTEEHNDNQLTLVDKVSNNLVNEGLPANSLARMTLFLRIHLKRMMMKLLRQIAGLKGIRRRENAQREFSIKKKRGRNLKVEHAKLLDGKELRRSLRLQ</sequence>
<gene>
    <name evidence="1" type="ORF">OLC1_LOCUS1955</name>
</gene>
<evidence type="ECO:0000313" key="1">
    <source>
        <dbReference type="EMBL" id="CAI9089644.1"/>
    </source>
</evidence>
<dbReference type="AlphaFoldDB" id="A0AAV1C1U6"/>
<dbReference type="InterPro" id="IPR040256">
    <property type="entry name" value="At4g02000-like"/>
</dbReference>
<proteinExistence type="predicted"/>
<name>A0AAV1C1U6_OLDCO</name>
<dbReference type="PANTHER" id="PTHR31286:SF180">
    <property type="entry name" value="OS10G0362600 PROTEIN"/>
    <property type="match status" value="1"/>
</dbReference>
<dbReference type="Proteomes" id="UP001161247">
    <property type="component" value="Chromosome 1"/>
</dbReference>
<evidence type="ECO:0000313" key="2">
    <source>
        <dbReference type="Proteomes" id="UP001161247"/>
    </source>
</evidence>
<accession>A0AAV1C1U6</accession>
<dbReference type="PANTHER" id="PTHR31286">
    <property type="entry name" value="GLYCINE-RICH CELL WALL STRUCTURAL PROTEIN 1.8-LIKE"/>
    <property type="match status" value="1"/>
</dbReference>
<protein>
    <submittedName>
        <fullName evidence="1">OLC1v1024256C1</fullName>
    </submittedName>
</protein>